<feature type="domain" description="Response regulatory" evidence="7">
    <location>
        <begin position="4"/>
        <end position="120"/>
    </location>
</feature>
<evidence type="ECO:0000256" key="2">
    <source>
        <dbReference type="ARBA" id="ARBA00023012"/>
    </source>
</evidence>
<evidence type="ECO:0000256" key="5">
    <source>
        <dbReference type="ARBA" id="ARBA00023163"/>
    </source>
</evidence>
<evidence type="ECO:0000256" key="1">
    <source>
        <dbReference type="ARBA" id="ARBA00022553"/>
    </source>
</evidence>
<dbReference type="GO" id="GO:0000976">
    <property type="term" value="F:transcription cis-regulatory region binding"/>
    <property type="evidence" value="ECO:0007669"/>
    <property type="project" value="TreeGrafter"/>
</dbReference>
<protein>
    <submittedName>
        <fullName evidence="8">DNA-binding response regulator</fullName>
    </submittedName>
</protein>
<dbReference type="Gene3D" id="2.40.50.1020">
    <property type="entry name" value="LytTr DNA-binding domain"/>
    <property type="match status" value="1"/>
</dbReference>
<evidence type="ECO:0000313" key="9">
    <source>
        <dbReference type="Proteomes" id="UP000249016"/>
    </source>
</evidence>
<dbReference type="GO" id="GO:0000156">
    <property type="term" value="F:phosphorelay response regulator activity"/>
    <property type="evidence" value="ECO:0007669"/>
    <property type="project" value="TreeGrafter"/>
</dbReference>
<dbReference type="OrthoDB" id="9789181at2"/>
<accession>A0A327NK94</accession>
<reference evidence="8 9" key="1">
    <citation type="submission" date="2018-06" db="EMBL/GenBank/DDBJ databases">
        <title>Spirosoma sp. HMF3257 Genome sequencing and assembly.</title>
        <authorList>
            <person name="Kang H."/>
            <person name="Cha I."/>
            <person name="Kim H."/>
            <person name="Kang J."/>
            <person name="Joh K."/>
        </authorList>
    </citation>
    <scope>NUCLEOTIDE SEQUENCE [LARGE SCALE GENOMIC DNA]</scope>
    <source>
        <strain evidence="8 9">HMF3257</strain>
    </source>
</reference>
<dbReference type="InterPro" id="IPR007492">
    <property type="entry name" value="LytTR_DNA-bd_dom"/>
</dbReference>
<dbReference type="GO" id="GO:0032993">
    <property type="term" value="C:protein-DNA complex"/>
    <property type="evidence" value="ECO:0007669"/>
    <property type="project" value="TreeGrafter"/>
</dbReference>
<dbReference type="Gene3D" id="3.40.50.2300">
    <property type="match status" value="1"/>
</dbReference>
<keyword evidence="4 8" id="KW-0238">DNA-binding</keyword>
<keyword evidence="5" id="KW-0804">Transcription</keyword>
<comment type="caution">
    <text evidence="8">The sequence shown here is derived from an EMBL/GenBank/DDBJ whole genome shotgun (WGS) entry which is preliminary data.</text>
</comment>
<dbReference type="CDD" id="cd17574">
    <property type="entry name" value="REC_OmpR"/>
    <property type="match status" value="1"/>
</dbReference>
<evidence type="ECO:0000313" key="8">
    <source>
        <dbReference type="EMBL" id="RAI75800.1"/>
    </source>
</evidence>
<dbReference type="RefSeq" id="WP_111344606.1">
    <property type="nucleotide sequence ID" value="NZ_QLII01000001.1"/>
</dbReference>
<gene>
    <name evidence="8" type="ORF">HMF3257_19500</name>
</gene>
<dbReference type="SUPFAM" id="SSF52172">
    <property type="entry name" value="CheY-like"/>
    <property type="match status" value="1"/>
</dbReference>
<keyword evidence="1 6" id="KW-0597">Phosphoprotein</keyword>
<dbReference type="SMART" id="SM00448">
    <property type="entry name" value="REC"/>
    <property type="match status" value="1"/>
</dbReference>
<evidence type="ECO:0000256" key="6">
    <source>
        <dbReference type="PROSITE-ProRule" id="PRU00169"/>
    </source>
</evidence>
<evidence type="ECO:0000256" key="4">
    <source>
        <dbReference type="ARBA" id="ARBA00023125"/>
    </source>
</evidence>
<dbReference type="GO" id="GO:0005829">
    <property type="term" value="C:cytosol"/>
    <property type="evidence" value="ECO:0007669"/>
    <property type="project" value="TreeGrafter"/>
</dbReference>
<dbReference type="EMBL" id="QLII01000001">
    <property type="protein sequence ID" value="RAI75800.1"/>
    <property type="molecule type" value="Genomic_DNA"/>
</dbReference>
<keyword evidence="3" id="KW-0805">Transcription regulation</keyword>
<evidence type="ECO:0000256" key="3">
    <source>
        <dbReference type="ARBA" id="ARBA00023015"/>
    </source>
</evidence>
<organism evidence="8 9">
    <name type="scientific">Spirosoma telluris</name>
    <dbReference type="NCBI Taxonomy" id="2183553"/>
    <lineage>
        <taxon>Bacteria</taxon>
        <taxon>Pseudomonadati</taxon>
        <taxon>Bacteroidota</taxon>
        <taxon>Cytophagia</taxon>
        <taxon>Cytophagales</taxon>
        <taxon>Cytophagaceae</taxon>
        <taxon>Spirosoma</taxon>
    </lineage>
</organism>
<keyword evidence="2" id="KW-0902">Two-component regulatory system</keyword>
<sequence length="258" mass="29136">MPTHILLIEDEEQIRKNLLEILQLKGYQVTAGADGLEGIQLANQQPPDLILCDIMMPQLSGYQVLAHIRTQESLRSVPFIFLTAKSDMVDLRQGMELGADDYLTKPFSTKDLLGAIESRLKRHQPKPTPQPSPSCLLTIQGHAEGGSMILSVADCLYFYVHTSAYYVCHPLGIFQIDLTMAELAAQLDSTQFFRANRQVILHRKSIQKYAYWQQGKYCLFLSDGAKAKEFIIPKARFRQLKKWLAGGSVRFESNLTDS</sequence>
<name>A0A327NK94_9BACT</name>
<dbReference type="AlphaFoldDB" id="A0A327NK94"/>
<dbReference type="PANTHER" id="PTHR48111">
    <property type="entry name" value="REGULATOR OF RPOS"/>
    <property type="match status" value="1"/>
</dbReference>
<dbReference type="InterPro" id="IPR011006">
    <property type="entry name" value="CheY-like_superfamily"/>
</dbReference>
<dbReference type="Proteomes" id="UP000249016">
    <property type="component" value="Unassembled WGS sequence"/>
</dbReference>
<dbReference type="PANTHER" id="PTHR48111:SF1">
    <property type="entry name" value="TWO-COMPONENT RESPONSE REGULATOR ORR33"/>
    <property type="match status" value="1"/>
</dbReference>
<dbReference type="Pfam" id="PF00072">
    <property type="entry name" value="Response_reg"/>
    <property type="match status" value="1"/>
</dbReference>
<dbReference type="SMART" id="SM00850">
    <property type="entry name" value="LytTR"/>
    <property type="match status" value="1"/>
</dbReference>
<dbReference type="InterPro" id="IPR039420">
    <property type="entry name" value="WalR-like"/>
</dbReference>
<dbReference type="InterPro" id="IPR001789">
    <property type="entry name" value="Sig_transdc_resp-reg_receiver"/>
</dbReference>
<dbReference type="Pfam" id="PF04397">
    <property type="entry name" value="LytTR"/>
    <property type="match status" value="1"/>
</dbReference>
<proteinExistence type="predicted"/>
<dbReference type="GO" id="GO:0006355">
    <property type="term" value="P:regulation of DNA-templated transcription"/>
    <property type="evidence" value="ECO:0007669"/>
    <property type="project" value="TreeGrafter"/>
</dbReference>
<feature type="modified residue" description="4-aspartylphosphate" evidence="6">
    <location>
        <position position="53"/>
    </location>
</feature>
<keyword evidence="9" id="KW-1185">Reference proteome</keyword>
<evidence type="ECO:0000259" key="7">
    <source>
        <dbReference type="PROSITE" id="PS50110"/>
    </source>
</evidence>
<dbReference type="PROSITE" id="PS50110">
    <property type="entry name" value="RESPONSE_REGULATORY"/>
    <property type="match status" value="1"/>
</dbReference>